<evidence type="ECO:0000256" key="2">
    <source>
        <dbReference type="SAM" id="SignalP"/>
    </source>
</evidence>
<feature type="transmembrane region" description="Helical" evidence="1">
    <location>
        <begin position="181"/>
        <end position="204"/>
    </location>
</feature>
<keyword evidence="1" id="KW-0472">Membrane</keyword>
<accession>A0A9D4D5U0</accession>
<name>A0A9D4D5U0_DREPO</name>
<dbReference type="AlphaFoldDB" id="A0A9D4D5U0"/>
<evidence type="ECO:0000313" key="3">
    <source>
        <dbReference type="EMBL" id="KAH3737838.1"/>
    </source>
</evidence>
<protein>
    <submittedName>
        <fullName evidence="3">Uncharacterized protein</fullName>
    </submittedName>
</protein>
<reference evidence="3" key="1">
    <citation type="journal article" date="2019" name="bioRxiv">
        <title>The Genome of the Zebra Mussel, Dreissena polymorpha: A Resource for Invasive Species Research.</title>
        <authorList>
            <person name="McCartney M.A."/>
            <person name="Auch B."/>
            <person name="Kono T."/>
            <person name="Mallez S."/>
            <person name="Zhang Y."/>
            <person name="Obille A."/>
            <person name="Becker A."/>
            <person name="Abrahante J.E."/>
            <person name="Garbe J."/>
            <person name="Badalamenti J.P."/>
            <person name="Herman A."/>
            <person name="Mangelson H."/>
            <person name="Liachko I."/>
            <person name="Sullivan S."/>
            <person name="Sone E.D."/>
            <person name="Koren S."/>
            <person name="Silverstein K.A.T."/>
            <person name="Beckman K.B."/>
            <person name="Gohl D.M."/>
        </authorList>
    </citation>
    <scope>NUCLEOTIDE SEQUENCE</scope>
    <source>
        <strain evidence="3">Duluth1</strain>
        <tissue evidence="3">Whole animal</tissue>
    </source>
</reference>
<keyword evidence="2" id="KW-0732">Signal</keyword>
<feature type="signal peptide" evidence="2">
    <location>
        <begin position="1"/>
        <end position="25"/>
    </location>
</feature>
<keyword evidence="1" id="KW-1133">Transmembrane helix</keyword>
<comment type="caution">
    <text evidence="3">The sequence shown here is derived from an EMBL/GenBank/DDBJ whole genome shotgun (WGS) entry which is preliminary data.</text>
</comment>
<evidence type="ECO:0000313" key="4">
    <source>
        <dbReference type="Proteomes" id="UP000828390"/>
    </source>
</evidence>
<evidence type="ECO:0000256" key="1">
    <source>
        <dbReference type="SAM" id="Phobius"/>
    </source>
</evidence>
<sequence length="396" mass="44295">MAPGFYSVVFFTGFIFGSLLSAVECGYCDQGRHVPVVYICAESQAINQRVVYIDNTYAKTRDVECTCIVKPVLEVFKVIVGFVERQSTYELQYKLKNGNLTQIYPSIKEHIQAIEGDINIIYMRSRNVLLHESFCLEIHVDKVSSSSGQIDVSCSSVVDTSSNTPLVLPSTTTAPVKDSNAIIFSIIGVIIFVAAVVSAIIIIFRRKHKSNKESAGFENRTYGKSGLQRTVDESVTNLQNEQLINIGTTDQYDQYKVSDKKPNAADCNAEQCYSTIDENYPTDSYAGPYYSIKSVPGQRTEHKLYVLETQLGCGQTDASNVPGNSKKVQDTDFETYDHTNVEDKVLPLNEYSYLRNVDKYATDASETYDKMLVPNVRAFTTIEDESNDETYAVTKF</sequence>
<feature type="chain" id="PRO_5039643336" evidence="2">
    <location>
        <begin position="26"/>
        <end position="396"/>
    </location>
</feature>
<gene>
    <name evidence="3" type="ORF">DPMN_044434</name>
</gene>
<keyword evidence="4" id="KW-1185">Reference proteome</keyword>
<dbReference type="Proteomes" id="UP000828390">
    <property type="component" value="Unassembled WGS sequence"/>
</dbReference>
<keyword evidence="1" id="KW-0812">Transmembrane</keyword>
<organism evidence="3 4">
    <name type="scientific">Dreissena polymorpha</name>
    <name type="common">Zebra mussel</name>
    <name type="synonym">Mytilus polymorpha</name>
    <dbReference type="NCBI Taxonomy" id="45954"/>
    <lineage>
        <taxon>Eukaryota</taxon>
        <taxon>Metazoa</taxon>
        <taxon>Spiralia</taxon>
        <taxon>Lophotrochozoa</taxon>
        <taxon>Mollusca</taxon>
        <taxon>Bivalvia</taxon>
        <taxon>Autobranchia</taxon>
        <taxon>Heteroconchia</taxon>
        <taxon>Euheterodonta</taxon>
        <taxon>Imparidentia</taxon>
        <taxon>Neoheterodontei</taxon>
        <taxon>Myida</taxon>
        <taxon>Dreissenoidea</taxon>
        <taxon>Dreissenidae</taxon>
        <taxon>Dreissena</taxon>
    </lineage>
</organism>
<reference evidence="3" key="2">
    <citation type="submission" date="2020-11" db="EMBL/GenBank/DDBJ databases">
        <authorList>
            <person name="McCartney M.A."/>
            <person name="Auch B."/>
            <person name="Kono T."/>
            <person name="Mallez S."/>
            <person name="Becker A."/>
            <person name="Gohl D.M."/>
            <person name="Silverstein K.A.T."/>
            <person name="Koren S."/>
            <person name="Bechman K.B."/>
            <person name="Herman A."/>
            <person name="Abrahante J.E."/>
            <person name="Garbe J."/>
        </authorList>
    </citation>
    <scope>NUCLEOTIDE SEQUENCE</scope>
    <source>
        <strain evidence="3">Duluth1</strain>
        <tissue evidence="3">Whole animal</tissue>
    </source>
</reference>
<proteinExistence type="predicted"/>
<dbReference type="EMBL" id="JAIWYP010000011">
    <property type="protein sequence ID" value="KAH3737838.1"/>
    <property type="molecule type" value="Genomic_DNA"/>
</dbReference>